<dbReference type="EMBL" id="NQNY01000020">
    <property type="protein sequence ID" value="PAK20912.1"/>
    <property type="molecule type" value="Genomic_DNA"/>
</dbReference>
<dbReference type="OrthoDB" id="9905497at2"/>
<reference evidence="3" key="1">
    <citation type="submission" date="2017-08" db="EMBL/GenBank/DDBJ databases">
        <authorList>
            <person name="Alvarez-Ponce D."/>
            <person name="Weitzman C.L."/>
            <person name="Tillett R.L."/>
            <person name="Sandmeier F.C."/>
            <person name="Tracy C.R."/>
        </authorList>
    </citation>
    <scope>NUCLEOTIDE SEQUENCE [LARGE SCALE GENOMIC DNA]</scope>
    <source>
        <strain evidence="3">723</strain>
    </source>
</reference>
<proteinExistence type="predicted"/>
<dbReference type="RefSeq" id="WP_095335201.1">
    <property type="nucleotide sequence ID" value="NZ_NQNY01000020.1"/>
</dbReference>
<accession>A0A269THH8</accession>
<sequence>MKKINKKSFLILGIAVVSVAAVSAAVACTNENEKVQKANKTYLELISKQMYNKYNLVNSYTDQAALKTAVEAINSDSATNKLAKLVAFIDSEYKTDLEKLVGQAVITKLEVEIPKAPTGDGVTEAEKTNAANRVDVVLNLEKGKKDDSTLADVKSKAIQMYITPQKFLDSLTFPKDGYKAASTITSRADFQTKAKALAGDDKFEGLGALLDKDTPFSAKALDLAPKTTLTTIVVADDSSATTKTKLTLTFKQGSLTTTKDVVVTTKA</sequence>
<comment type="caution">
    <text evidence="2">The sequence shown here is derived from an EMBL/GenBank/DDBJ whole genome shotgun (WGS) entry which is preliminary data.</text>
</comment>
<dbReference type="AlphaFoldDB" id="A0A269THH8"/>
<protein>
    <recommendedName>
        <fullName evidence="4">Lipoprotein</fullName>
    </recommendedName>
</protein>
<dbReference type="Proteomes" id="UP000216943">
    <property type="component" value="Unassembled WGS sequence"/>
</dbReference>
<organism evidence="2 3">
    <name type="scientific">Mycoplasmopsis agassizii</name>
    <dbReference type="NCBI Taxonomy" id="33922"/>
    <lineage>
        <taxon>Bacteria</taxon>
        <taxon>Bacillati</taxon>
        <taxon>Mycoplasmatota</taxon>
        <taxon>Mycoplasmoidales</taxon>
        <taxon>Metamycoplasmataceae</taxon>
        <taxon>Mycoplasmopsis</taxon>
    </lineage>
</organism>
<feature type="chain" id="PRO_5012854387" description="Lipoprotein" evidence="1">
    <location>
        <begin position="28"/>
        <end position="267"/>
    </location>
</feature>
<name>A0A269THH8_9BACT</name>
<evidence type="ECO:0008006" key="4">
    <source>
        <dbReference type="Google" id="ProtNLM"/>
    </source>
</evidence>
<keyword evidence="1" id="KW-0732">Signal</keyword>
<evidence type="ECO:0000313" key="2">
    <source>
        <dbReference type="EMBL" id="PAK20912.1"/>
    </source>
</evidence>
<dbReference type="PROSITE" id="PS51257">
    <property type="entry name" value="PROKAR_LIPOPROTEIN"/>
    <property type="match status" value="1"/>
</dbReference>
<evidence type="ECO:0000313" key="3">
    <source>
        <dbReference type="Proteomes" id="UP000216943"/>
    </source>
</evidence>
<feature type="signal peptide" evidence="1">
    <location>
        <begin position="1"/>
        <end position="27"/>
    </location>
</feature>
<evidence type="ECO:0000256" key="1">
    <source>
        <dbReference type="SAM" id="SignalP"/>
    </source>
</evidence>
<gene>
    <name evidence="2" type="ORF">CJJ23_04770</name>
</gene>